<proteinExistence type="predicted"/>
<name>A0A1N7J8C1_9FLAO</name>
<reference evidence="7" key="1">
    <citation type="submission" date="2017-01" db="EMBL/GenBank/DDBJ databases">
        <authorList>
            <person name="Varghese N."/>
            <person name="Submissions S."/>
        </authorList>
    </citation>
    <scope>NUCLEOTIDE SEQUENCE [LARGE SCALE GENOMIC DNA]</scope>
    <source>
        <strain evidence="7">DSM 23145</strain>
    </source>
</reference>
<gene>
    <name evidence="6" type="ORF">SAMN05421789_101240</name>
</gene>
<keyword evidence="3" id="KW-0902">Two-component regulatory system</keyword>
<dbReference type="SUPFAM" id="SSF55874">
    <property type="entry name" value="ATPase domain of HSP90 chaperone/DNA topoisomerase II/histidine kinase"/>
    <property type="match status" value="1"/>
</dbReference>
<dbReference type="GO" id="GO:0046983">
    <property type="term" value="F:protein dimerization activity"/>
    <property type="evidence" value="ECO:0007669"/>
    <property type="project" value="InterPro"/>
</dbReference>
<keyword evidence="2 6" id="KW-0418">Kinase</keyword>
<dbReference type="OrthoDB" id="9778366at2"/>
<dbReference type="CDD" id="cd16917">
    <property type="entry name" value="HATPase_UhpB-NarQ-NarX-like"/>
    <property type="match status" value="1"/>
</dbReference>
<keyword evidence="7" id="KW-1185">Reference proteome</keyword>
<dbReference type="Proteomes" id="UP000185839">
    <property type="component" value="Unassembled WGS sequence"/>
</dbReference>
<dbReference type="AlphaFoldDB" id="A0A1N7J8C1"/>
<accession>A0A1N7J8C1</accession>
<protein>
    <submittedName>
        <fullName evidence="6">Two-component system, NarL family, sensor histidine kinase DesK</fullName>
    </submittedName>
</protein>
<dbReference type="GO" id="GO:0016020">
    <property type="term" value="C:membrane"/>
    <property type="evidence" value="ECO:0007669"/>
    <property type="project" value="InterPro"/>
</dbReference>
<dbReference type="InterPro" id="IPR050482">
    <property type="entry name" value="Sensor_HK_TwoCompSys"/>
</dbReference>
<dbReference type="PANTHER" id="PTHR24421">
    <property type="entry name" value="NITRATE/NITRITE SENSOR PROTEIN NARX-RELATED"/>
    <property type="match status" value="1"/>
</dbReference>
<dbReference type="InterPro" id="IPR036890">
    <property type="entry name" value="HATPase_C_sf"/>
</dbReference>
<dbReference type="RefSeq" id="WP_076384536.1">
    <property type="nucleotide sequence ID" value="NZ_FTOI01000001.1"/>
</dbReference>
<organism evidence="6 7">
    <name type="scientific">Kaistella chaponensis</name>
    <dbReference type="NCBI Taxonomy" id="713588"/>
    <lineage>
        <taxon>Bacteria</taxon>
        <taxon>Pseudomonadati</taxon>
        <taxon>Bacteroidota</taxon>
        <taxon>Flavobacteriia</taxon>
        <taxon>Flavobacteriales</taxon>
        <taxon>Weeksellaceae</taxon>
        <taxon>Chryseobacterium group</taxon>
        <taxon>Kaistella</taxon>
    </lineage>
</organism>
<evidence type="ECO:0000259" key="5">
    <source>
        <dbReference type="Pfam" id="PF07730"/>
    </source>
</evidence>
<evidence type="ECO:0000256" key="1">
    <source>
        <dbReference type="ARBA" id="ARBA00022679"/>
    </source>
</evidence>
<dbReference type="STRING" id="713588.SAMN05421789_101240"/>
<dbReference type="Pfam" id="PF07730">
    <property type="entry name" value="HisKA_3"/>
    <property type="match status" value="1"/>
</dbReference>
<evidence type="ECO:0000313" key="7">
    <source>
        <dbReference type="Proteomes" id="UP000185839"/>
    </source>
</evidence>
<evidence type="ECO:0000256" key="4">
    <source>
        <dbReference type="SAM" id="Phobius"/>
    </source>
</evidence>
<evidence type="ECO:0000256" key="3">
    <source>
        <dbReference type="ARBA" id="ARBA00023012"/>
    </source>
</evidence>
<feature type="transmembrane region" description="Helical" evidence="4">
    <location>
        <begin position="12"/>
        <end position="34"/>
    </location>
</feature>
<evidence type="ECO:0000313" key="6">
    <source>
        <dbReference type="EMBL" id="SIS45582.1"/>
    </source>
</evidence>
<keyword evidence="1" id="KW-0808">Transferase</keyword>
<keyword evidence="4" id="KW-1133">Transmembrane helix</keyword>
<dbReference type="Gene3D" id="1.20.5.1930">
    <property type="match status" value="1"/>
</dbReference>
<feature type="domain" description="Signal transduction histidine kinase subgroup 3 dimerisation and phosphoacceptor" evidence="5">
    <location>
        <begin position="69"/>
        <end position="130"/>
    </location>
</feature>
<dbReference type="Gene3D" id="3.30.565.10">
    <property type="entry name" value="Histidine kinase-like ATPase, C-terminal domain"/>
    <property type="match status" value="1"/>
</dbReference>
<dbReference type="GO" id="GO:0000155">
    <property type="term" value="F:phosphorelay sensor kinase activity"/>
    <property type="evidence" value="ECO:0007669"/>
    <property type="project" value="InterPro"/>
</dbReference>
<keyword evidence="4" id="KW-0812">Transmembrane</keyword>
<evidence type="ECO:0000256" key="2">
    <source>
        <dbReference type="ARBA" id="ARBA00022777"/>
    </source>
</evidence>
<dbReference type="EMBL" id="FTOI01000001">
    <property type="protein sequence ID" value="SIS45582.1"/>
    <property type="molecule type" value="Genomic_DNA"/>
</dbReference>
<sequence length="267" mass="31032">MEVLPIEIKFSIIIAILLMVVIVVFLIFIIVLYYRRQMIFTKEERLKEMEHRTQLLQQEIDYRKKMQNEHDRVSHDLHDDLGSGITALKLQTQFIKQKTTDLNISQNIEELLQTCDELNVSMRQILWNLKVGDDELENVVQRTIQYTKSFFAKTNIEVHISKSQIGHDRISANTRRSLFLCLKEALNNVYRHSKCKNVEVKYSQLENILLIDVIDDGVGLINAEAKGNGLKNMEARMVALDGSFSILPSEKGLHLQMLVDLEEEYLK</sequence>
<keyword evidence="4" id="KW-0472">Membrane</keyword>
<dbReference type="InterPro" id="IPR011712">
    <property type="entry name" value="Sig_transdc_His_kin_sub3_dim/P"/>
</dbReference>